<protein>
    <submittedName>
        <fullName evidence="3">Uncharacterized protein</fullName>
    </submittedName>
</protein>
<reference evidence="4" key="1">
    <citation type="journal article" date="2019" name="Int. J. Syst. Evol. Microbiol.">
        <title>The Global Catalogue of Microorganisms (GCM) 10K type strain sequencing project: providing services to taxonomists for standard genome sequencing and annotation.</title>
        <authorList>
            <consortium name="The Broad Institute Genomics Platform"/>
            <consortium name="The Broad Institute Genome Sequencing Center for Infectious Disease"/>
            <person name="Wu L."/>
            <person name="Ma J."/>
        </authorList>
    </citation>
    <scope>NUCLEOTIDE SEQUENCE [LARGE SCALE GENOMIC DNA]</scope>
    <source>
        <strain evidence="4">JCM 31037</strain>
    </source>
</reference>
<feature type="compositionally biased region" description="Low complexity" evidence="1">
    <location>
        <begin position="297"/>
        <end position="313"/>
    </location>
</feature>
<dbReference type="EMBL" id="JBHTMP010000017">
    <property type="protein sequence ID" value="MFD1322067.1"/>
    <property type="molecule type" value="Genomic_DNA"/>
</dbReference>
<keyword evidence="2" id="KW-0812">Transmembrane</keyword>
<dbReference type="Proteomes" id="UP001597260">
    <property type="component" value="Unassembled WGS sequence"/>
</dbReference>
<sequence length="320" mass="33128">MSHSNPAARPPRPSNVTLAGHLQLAAMVLLLVNVGTQIAGAIHYDGVIDRAGRLSRVDPELVSLEHGGNVFTTVVGTVLATLLAVVFAACLVPLRRGSNVARILILVAAGLILLACLGPVGAGALFLPIAFMASPFLAEEPWSDVSTPGETEALSREDAFYEALLDPATDLFHLGVGASAFIVFGLMVAVAVLVLLPSANRFFVPRPEVPALPWPMPMPMPMAGQVYYGHPGTHFPPAHPHPQGYPYVFVYPAGYWPAGVPGMPAGPQPDSVGPTDPSDSPWQPDPSDPPSQPEPAAPASGPDSSGSSSSGEASPPPSAS</sequence>
<feature type="transmembrane region" description="Helical" evidence="2">
    <location>
        <begin position="70"/>
        <end position="92"/>
    </location>
</feature>
<feature type="transmembrane region" description="Helical" evidence="2">
    <location>
        <begin position="104"/>
        <end position="131"/>
    </location>
</feature>
<gene>
    <name evidence="3" type="ORF">ACFQ4H_13275</name>
</gene>
<dbReference type="RefSeq" id="WP_377570576.1">
    <property type="nucleotide sequence ID" value="NZ_JBHTMP010000017.1"/>
</dbReference>
<feature type="transmembrane region" description="Helical" evidence="2">
    <location>
        <begin position="171"/>
        <end position="196"/>
    </location>
</feature>
<organism evidence="3 4">
    <name type="scientific">Micromonospora sonneratiae</name>
    <dbReference type="NCBI Taxonomy" id="1184706"/>
    <lineage>
        <taxon>Bacteria</taxon>
        <taxon>Bacillati</taxon>
        <taxon>Actinomycetota</taxon>
        <taxon>Actinomycetes</taxon>
        <taxon>Micromonosporales</taxon>
        <taxon>Micromonosporaceae</taxon>
        <taxon>Micromonospora</taxon>
    </lineage>
</organism>
<comment type="caution">
    <text evidence="3">The sequence shown here is derived from an EMBL/GenBank/DDBJ whole genome shotgun (WGS) entry which is preliminary data.</text>
</comment>
<proteinExistence type="predicted"/>
<keyword evidence="4" id="KW-1185">Reference proteome</keyword>
<feature type="transmembrane region" description="Helical" evidence="2">
    <location>
        <begin position="21"/>
        <end position="44"/>
    </location>
</feature>
<keyword evidence="2" id="KW-1133">Transmembrane helix</keyword>
<accession>A0ABW3YEG7</accession>
<keyword evidence="2" id="KW-0472">Membrane</keyword>
<evidence type="ECO:0000313" key="3">
    <source>
        <dbReference type="EMBL" id="MFD1322067.1"/>
    </source>
</evidence>
<feature type="compositionally biased region" description="Pro residues" evidence="1">
    <location>
        <begin position="283"/>
        <end position="296"/>
    </location>
</feature>
<evidence type="ECO:0000256" key="1">
    <source>
        <dbReference type="SAM" id="MobiDB-lite"/>
    </source>
</evidence>
<name>A0ABW3YEG7_9ACTN</name>
<evidence type="ECO:0000256" key="2">
    <source>
        <dbReference type="SAM" id="Phobius"/>
    </source>
</evidence>
<feature type="region of interest" description="Disordered" evidence="1">
    <location>
        <begin position="262"/>
        <end position="320"/>
    </location>
</feature>
<evidence type="ECO:0000313" key="4">
    <source>
        <dbReference type="Proteomes" id="UP001597260"/>
    </source>
</evidence>